<accession>A0A392M1M0</accession>
<keyword evidence="2" id="KW-1185">Reference proteome</keyword>
<comment type="caution">
    <text evidence="1">The sequence shown here is derived from an EMBL/GenBank/DDBJ whole genome shotgun (WGS) entry which is preliminary data.</text>
</comment>
<dbReference type="AlphaFoldDB" id="A0A392M1M0"/>
<dbReference type="EMBL" id="LXQA010001127">
    <property type="protein sequence ID" value="MCH80504.1"/>
    <property type="molecule type" value="Genomic_DNA"/>
</dbReference>
<gene>
    <name evidence="1" type="ORF">A2U01_0001273</name>
</gene>
<protein>
    <submittedName>
        <fullName evidence="1">Uncharacterized protein</fullName>
    </submittedName>
</protein>
<organism evidence="1 2">
    <name type="scientific">Trifolium medium</name>
    <dbReference type="NCBI Taxonomy" id="97028"/>
    <lineage>
        <taxon>Eukaryota</taxon>
        <taxon>Viridiplantae</taxon>
        <taxon>Streptophyta</taxon>
        <taxon>Embryophyta</taxon>
        <taxon>Tracheophyta</taxon>
        <taxon>Spermatophyta</taxon>
        <taxon>Magnoliopsida</taxon>
        <taxon>eudicotyledons</taxon>
        <taxon>Gunneridae</taxon>
        <taxon>Pentapetalae</taxon>
        <taxon>rosids</taxon>
        <taxon>fabids</taxon>
        <taxon>Fabales</taxon>
        <taxon>Fabaceae</taxon>
        <taxon>Papilionoideae</taxon>
        <taxon>50 kb inversion clade</taxon>
        <taxon>NPAAA clade</taxon>
        <taxon>Hologalegina</taxon>
        <taxon>IRL clade</taxon>
        <taxon>Trifolieae</taxon>
        <taxon>Trifolium</taxon>
    </lineage>
</organism>
<proteinExistence type="predicted"/>
<name>A0A392M1M0_9FABA</name>
<evidence type="ECO:0000313" key="1">
    <source>
        <dbReference type="EMBL" id="MCH80504.1"/>
    </source>
</evidence>
<evidence type="ECO:0000313" key="2">
    <source>
        <dbReference type="Proteomes" id="UP000265520"/>
    </source>
</evidence>
<reference evidence="1 2" key="1">
    <citation type="journal article" date="2018" name="Front. Plant Sci.">
        <title>Red Clover (Trifolium pratense) and Zigzag Clover (T. medium) - A Picture of Genomic Similarities and Differences.</title>
        <authorList>
            <person name="Dluhosova J."/>
            <person name="Istvanek J."/>
            <person name="Nedelnik J."/>
            <person name="Repkova J."/>
        </authorList>
    </citation>
    <scope>NUCLEOTIDE SEQUENCE [LARGE SCALE GENOMIC DNA]</scope>
    <source>
        <strain evidence="2">cv. 10/8</strain>
        <tissue evidence="1">Leaf</tissue>
    </source>
</reference>
<sequence length="77" mass="8722">MEFCCCCRDIVGGEDVTDEEPDSADYMVTESTDGVDFDIDTRRFAGEELRRHFEEEFIAPCMVLAFDFVDLCSDSSS</sequence>
<dbReference type="Proteomes" id="UP000265520">
    <property type="component" value="Unassembled WGS sequence"/>
</dbReference>